<dbReference type="AlphaFoldDB" id="A0A9W4TKG3"/>
<feature type="domain" description="Glycosyltransferase 2-like" evidence="2">
    <location>
        <begin position="6"/>
        <end position="123"/>
    </location>
</feature>
<sequence>MKISGLVITYNEEKNIAKCIEALFRICDEVIVIDSFSKDNTVRIAEEKGAKVIMQYFLGDGPQRIFGLSYCKNDWILNLDADEILAEDAEKFILSGKYENQDYDVYAFCLYNYLGDKLINFAGWYPDKTSRFFNKKTASPSKDFVHQKVLGNNKIHVKVHINHYAWENFDQFIAKKNLYSTWNAQQLFDRNKRVNSFKPILNGMVSFFRCYFFKKGFLHGLDGLTFSIVQGFFSYMKYAKLLKLQYEDSRKNDMNMYLKNT</sequence>
<organism evidence="3 4">
    <name type="scientific">Flavobacterium collinsii</name>
    <dbReference type="NCBI Taxonomy" id="1114861"/>
    <lineage>
        <taxon>Bacteria</taxon>
        <taxon>Pseudomonadati</taxon>
        <taxon>Bacteroidota</taxon>
        <taxon>Flavobacteriia</taxon>
        <taxon>Flavobacteriales</taxon>
        <taxon>Flavobacteriaceae</taxon>
        <taxon>Flavobacterium</taxon>
    </lineage>
</organism>
<dbReference type="Gene3D" id="3.90.550.10">
    <property type="entry name" value="Spore Coat Polysaccharide Biosynthesis Protein SpsA, Chain A"/>
    <property type="match status" value="1"/>
</dbReference>
<protein>
    <submittedName>
        <fullName evidence="3">Glyco_trans_2-like domain-containing protein</fullName>
    </submittedName>
</protein>
<reference evidence="3" key="1">
    <citation type="submission" date="2022-09" db="EMBL/GenBank/DDBJ databases">
        <authorList>
            <person name="Duchaud E."/>
        </authorList>
    </citation>
    <scope>NUCLEOTIDE SEQUENCE</scope>
    <source>
        <strain evidence="3">TRV642</strain>
    </source>
</reference>
<dbReference type="CDD" id="cd02511">
    <property type="entry name" value="Beta4Glucosyltransferase"/>
    <property type="match status" value="1"/>
</dbReference>
<evidence type="ECO:0000259" key="2">
    <source>
        <dbReference type="Pfam" id="PF00535"/>
    </source>
</evidence>
<dbReference type="SUPFAM" id="SSF53448">
    <property type="entry name" value="Nucleotide-diphospho-sugar transferases"/>
    <property type="match status" value="1"/>
</dbReference>
<dbReference type="Pfam" id="PF00535">
    <property type="entry name" value="Glycos_transf_2"/>
    <property type="match status" value="1"/>
</dbReference>
<name>A0A9W4TKG3_9FLAO</name>
<dbReference type="InterPro" id="IPR001173">
    <property type="entry name" value="Glyco_trans_2-like"/>
</dbReference>
<dbReference type="PANTHER" id="PTHR43630:SF2">
    <property type="entry name" value="GLYCOSYLTRANSFERASE"/>
    <property type="match status" value="1"/>
</dbReference>
<dbReference type="PANTHER" id="PTHR43630">
    <property type="entry name" value="POLY-BETA-1,6-N-ACETYL-D-GLUCOSAMINE SYNTHASE"/>
    <property type="match status" value="1"/>
</dbReference>
<evidence type="ECO:0000313" key="4">
    <source>
        <dbReference type="Proteomes" id="UP001152749"/>
    </source>
</evidence>
<dbReference type="KEGG" id="fcs:TRV642_3998"/>
<evidence type="ECO:0000256" key="1">
    <source>
        <dbReference type="ARBA" id="ARBA00038494"/>
    </source>
</evidence>
<dbReference type="InterPro" id="IPR029044">
    <property type="entry name" value="Nucleotide-diphossugar_trans"/>
</dbReference>
<accession>A0A9W4TKG3</accession>
<dbReference type="Proteomes" id="UP001152749">
    <property type="component" value="Chromosome"/>
</dbReference>
<comment type="similarity">
    <text evidence="1">Belongs to the glycosyltransferase 2 family. WaaE/KdtX subfamily.</text>
</comment>
<proteinExistence type="inferred from homology"/>
<dbReference type="EMBL" id="OX336425">
    <property type="protein sequence ID" value="CAI2768714.1"/>
    <property type="molecule type" value="Genomic_DNA"/>
</dbReference>
<dbReference type="RefSeq" id="WP_263361289.1">
    <property type="nucleotide sequence ID" value="NZ_OX336425.1"/>
</dbReference>
<evidence type="ECO:0000313" key="3">
    <source>
        <dbReference type="EMBL" id="CAI2768714.1"/>
    </source>
</evidence>
<gene>
    <name evidence="3" type="ORF">TRV642_3998</name>
</gene>